<dbReference type="KEGG" id="smam:Mal15_56370"/>
<dbReference type="NCBIfam" id="NF004805">
    <property type="entry name" value="PRK06153.1-4"/>
    <property type="match status" value="1"/>
</dbReference>
<keyword evidence="4" id="KW-1185">Reference proteome</keyword>
<dbReference type="InterPro" id="IPR046741">
    <property type="entry name" value="DUF6791"/>
</dbReference>
<evidence type="ECO:0000259" key="2">
    <source>
        <dbReference type="Pfam" id="PF20590"/>
    </source>
</evidence>
<organism evidence="3 4">
    <name type="scientific">Stieleria maiorica</name>
    <dbReference type="NCBI Taxonomy" id="2795974"/>
    <lineage>
        <taxon>Bacteria</taxon>
        <taxon>Pseudomonadati</taxon>
        <taxon>Planctomycetota</taxon>
        <taxon>Planctomycetia</taxon>
        <taxon>Pirellulales</taxon>
        <taxon>Pirellulaceae</taxon>
        <taxon>Stieleria</taxon>
    </lineage>
</organism>
<dbReference type="InterPro" id="IPR000594">
    <property type="entry name" value="ThiF_NAD_FAD-bd"/>
</dbReference>
<proteinExistence type="predicted"/>
<reference evidence="3 4" key="1">
    <citation type="submission" date="2019-02" db="EMBL/GenBank/DDBJ databases">
        <title>Planctomycetal bacteria perform biofilm scaping via a novel small molecule.</title>
        <authorList>
            <person name="Jeske O."/>
            <person name="Boedeker C."/>
            <person name="Wiegand S."/>
            <person name="Breitling P."/>
            <person name="Kallscheuer N."/>
            <person name="Jogler M."/>
            <person name="Rohde M."/>
            <person name="Petersen J."/>
            <person name="Medema M.H."/>
            <person name="Surup F."/>
            <person name="Jogler C."/>
        </authorList>
    </citation>
    <scope>NUCLEOTIDE SEQUENCE [LARGE SCALE GENOMIC DNA]</scope>
    <source>
        <strain evidence="3 4">Mal15</strain>
    </source>
</reference>
<dbReference type="Gene3D" id="3.40.50.720">
    <property type="entry name" value="NAD(P)-binding Rossmann-like Domain"/>
    <property type="match status" value="1"/>
</dbReference>
<dbReference type="GO" id="GO:0008641">
    <property type="term" value="F:ubiquitin-like modifier activating enzyme activity"/>
    <property type="evidence" value="ECO:0007669"/>
    <property type="project" value="InterPro"/>
</dbReference>
<dbReference type="Proteomes" id="UP000321353">
    <property type="component" value="Chromosome"/>
</dbReference>
<sequence>MSNELFDRSADLKRLREEGYCVEKNGGFLLMRDVPYVDADRNVRHGTLVSELSESGNQTHKPRNHQVHFAGESPCDTSGKPLNINDRGANIKLANGMVATHSFSCKPQGGYSDYYEKMTTYANILAGPASVIRPGISPKSLRVPSDDEDTVFNYTETASDRVGIGELTRKLSSEVIAIIGLGGTGSYVLDGVAKTPVREIHLFDDDVFLQHNAFRAPGAASIEQLREVIPKVEYFSRMYSQMRRGIVPHKVAIGPSNVNLLDGVTFAFLCMDAGEAKKAAIEKLEAMDASFIDVGMGIDLEGESLSGILRVAASVPNRRDHVHKGAVPFKADAEADLYASNIQVAELNALNAMLVIVKWKQILNFYCDLKGELYSTYTLDTNKINNGFNGS</sequence>
<evidence type="ECO:0000313" key="4">
    <source>
        <dbReference type="Proteomes" id="UP000321353"/>
    </source>
</evidence>
<dbReference type="InterPro" id="IPR035985">
    <property type="entry name" value="Ubiquitin-activating_enz"/>
</dbReference>
<dbReference type="Pfam" id="PF00899">
    <property type="entry name" value="ThiF"/>
    <property type="match status" value="1"/>
</dbReference>
<feature type="domain" description="THIF-type NAD/FAD binding fold" evidence="1">
    <location>
        <begin position="167"/>
        <end position="278"/>
    </location>
</feature>
<dbReference type="EMBL" id="CP036264">
    <property type="protein sequence ID" value="QEG01560.1"/>
    <property type="molecule type" value="Genomic_DNA"/>
</dbReference>
<protein>
    <submittedName>
        <fullName evidence="3">Uncharacterized protein</fullName>
    </submittedName>
</protein>
<gene>
    <name evidence="3" type="ORF">Mal15_56370</name>
</gene>
<dbReference type="RefSeq" id="WP_147870622.1">
    <property type="nucleotide sequence ID" value="NZ_CP036264.1"/>
</dbReference>
<evidence type="ECO:0000313" key="3">
    <source>
        <dbReference type="EMBL" id="QEG01560.1"/>
    </source>
</evidence>
<name>A0A5B9MMC0_9BACT</name>
<dbReference type="Pfam" id="PF20590">
    <property type="entry name" value="DUF6791"/>
    <property type="match status" value="1"/>
</dbReference>
<dbReference type="CDD" id="cd01483">
    <property type="entry name" value="E1_enzyme_family"/>
    <property type="match status" value="1"/>
</dbReference>
<evidence type="ECO:0000259" key="1">
    <source>
        <dbReference type="Pfam" id="PF00899"/>
    </source>
</evidence>
<accession>A0A5B9MMC0</accession>
<feature type="domain" description="DUF6791" evidence="2">
    <location>
        <begin position="10"/>
        <end position="157"/>
    </location>
</feature>
<dbReference type="AlphaFoldDB" id="A0A5B9MMC0"/>
<dbReference type="SUPFAM" id="SSF69572">
    <property type="entry name" value="Activating enzymes of the ubiquitin-like proteins"/>
    <property type="match status" value="1"/>
</dbReference>
<dbReference type="NCBIfam" id="NF004804">
    <property type="entry name" value="PRK06153.1-3"/>
    <property type="match status" value="1"/>
</dbReference>